<keyword evidence="7" id="KW-1185">Reference proteome</keyword>
<dbReference type="EMBL" id="CP036276">
    <property type="protein sequence ID" value="QDU46696.1"/>
    <property type="molecule type" value="Genomic_DNA"/>
</dbReference>
<evidence type="ECO:0000313" key="7">
    <source>
        <dbReference type="Proteomes" id="UP000319383"/>
    </source>
</evidence>
<dbReference type="KEGG" id="sdyn:Mal52_52180"/>
<keyword evidence="2" id="KW-0479">Metal-binding</keyword>
<dbReference type="GO" id="GO:0016787">
    <property type="term" value="F:hydrolase activity"/>
    <property type="evidence" value="ECO:0007669"/>
    <property type="project" value="UniProtKB-KW"/>
</dbReference>
<comment type="cofactor">
    <cofactor evidence="1">
        <name>Mg(2+)</name>
        <dbReference type="ChEBI" id="CHEBI:18420"/>
    </cofactor>
</comment>
<gene>
    <name evidence="6" type="ORF">Mal52_52180</name>
</gene>
<sequence length="322" mass="36141">MRSLSRQTLLGGATLAIIVAAVALQLWGGPATTRFVIIHSDDAGMCHAVNLATIDSMQHGIVSSTSIMTCCEGFDEFAEFAKAHPEFDYGVHLTLTCESPSLDWGPITPMAKVPSLVDARGRFWQRESDVAAHVKADEVDRELRAQIDRALKAGVPISHLDNHMWTLLTRPDLMAIYVQLSLDYDLPIRYRKVEKLPLDQRGAFAGNLLVAYAEEGRRLQQHNMPMFDFVESNNYDVPPTEKRNYFLQALRDLPPGVSEILVHCAYDLEGEGQAPHVERRAMDAAFFQSAEAADTIRRYGIKIIDWKVFRDMKQRGELPDEA</sequence>
<evidence type="ECO:0000313" key="6">
    <source>
        <dbReference type="EMBL" id="QDU46696.1"/>
    </source>
</evidence>
<dbReference type="PANTHER" id="PTHR31609">
    <property type="entry name" value="YDJC DEACETYLASE FAMILY MEMBER"/>
    <property type="match status" value="1"/>
</dbReference>
<dbReference type="InterPro" id="IPR006879">
    <property type="entry name" value="YdjC-like"/>
</dbReference>
<keyword evidence="5" id="KW-0119">Carbohydrate metabolism</keyword>
<accession>A0A517ZW65</accession>
<dbReference type="GO" id="GO:0046872">
    <property type="term" value="F:metal ion binding"/>
    <property type="evidence" value="ECO:0007669"/>
    <property type="project" value="UniProtKB-KW"/>
</dbReference>
<protein>
    <recommendedName>
        <fullName evidence="8">YdjC-like protein</fullName>
    </recommendedName>
</protein>
<evidence type="ECO:0000256" key="1">
    <source>
        <dbReference type="ARBA" id="ARBA00001946"/>
    </source>
</evidence>
<dbReference type="RefSeq" id="WP_145379186.1">
    <property type="nucleotide sequence ID" value="NZ_CP036276.1"/>
</dbReference>
<organism evidence="6 7">
    <name type="scientific">Symmachiella dynata</name>
    <dbReference type="NCBI Taxonomy" id="2527995"/>
    <lineage>
        <taxon>Bacteria</taxon>
        <taxon>Pseudomonadati</taxon>
        <taxon>Planctomycetota</taxon>
        <taxon>Planctomycetia</taxon>
        <taxon>Planctomycetales</taxon>
        <taxon>Planctomycetaceae</taxon>
        <taxon>Symmachiella</taxon>
    </lineage>
</organism>
<name>A0A517ZW65_9PLAN</name>
<dbReference type="Pfam" id="PF04794">
    <property type="entry name" value="YdjC"/>
    <property type="match status" value="1"/>
</dbReference>
<dbReference type="AlphaFoldDB" id="A0A517ZW65"/>
<evidence type="ECO:0000256" key="5">
    <source>
        <dbReference type="ARBA" id="ARBA00023277"/>
    </source>
</evidence>
<evidence type="ECO:0000256" key="2">
    <source>
        <dbReference type="ARBA" id="ARBA00022723"/>
    </source>
</evidence>
<evidence type="ECO:0000256" key="4">
    <source>
        <dbReference type="ARBA" id="ARBA00022842"/>
    </source>
</evidence>
<evidence type="ECO:0008006" key="8">
    <source>
        <dbReference type="Google" id="ProtNLM"/>
    </source>
</evidence>
<dbReference type="PANTHER" id="PTHR31609:SF1">
    <property type="entry name" value="CARBOHYDRATE DEACETYLASE"/>
    <property type="match status" value="1"/>
</dbReference>
<keyword evidence="3" id="KW-0378">Hydrolase</keyword>
<dbReference type="Gene3D" id="3.20.20.370">
    <property type="entry name" value="Glycoside hydrolase/deacetylase"/>
    <property type="match status" value="1"/>
</dbReference>
<dbReference type="GO" id="GO:0019213">
    <property type="term" value="F:deacetylase activity"/>
    <property type="evidence" value="ECO:0007669"/>
    <property type="project" value="TreeGrafter"/>
</dbReference>
<keyword evidence="4" id="KW-0460">Magnesium</keyword>
<proteinExistence type="predicted"/>
<dbReference type="GO" id="GO:0005975">
    <property type="term" value="P:carbohydrate metabolic process"/>
    <property type="evidence" value="ECO:0007669"/>
    <property type="project" value="InterPro"/>
</dbReference>
<dbReference type="InterPro" id="IPR011330">
    <property type="entry name" value="Glyco_hydro/deAcase_b/a-brl"/>
</dbReference>
<evidence type="ECO:0000256" key="3">
    <source>
        <dbReference type="ARBA" id="ARBA00022801"/>
    </source>
</evidence>
<dbReference type="SUPFAM" id="SSF88713">
    <property type="entry name" value="Glycoside hydrolase/deacetylase"/>
    <property type="match status" value="1"/>
</dbReference>
<dbReference type="CDD" id="cd10802">
    <property type="entry name" value="YdjC_TTHB029_like"/>
    <property type="match status" value="1"/>
</dbReference>
<dbReference type="Proteomes" id="UP000319383">
    <property type="component" value="Chromosome"/>
</dbReference>
<reference evidence="6 7" key="1">
    <citation type="submission" date="2019-02" db="EMBL/GenBank/DDBJ databases">
        <title>Deep-cultivation of Planctomycetes and their phenomic and genomic characterization uncovers novel biology.</title>
        <authorList>
            <person name="Wiegand S."/>
            <person name="Jogler M."/>
            <person name="Boedeker C."/>
            <person name="Pinto D."/>
            <person name="Vollmers J."/>
            <person name="Rivas-Marin E."/>
            <person name="Kohn T."/>
            <person name="Peeters S.H."/>
            <person name="Heuer A."/>
            <person name="Rast P."/>
            <person name="Oberbeckmann S."/>
            <person name="Bunk B."/>
            <person name="Jeske O."/>
            <person name="Meyerdierks A."/>
            <person name="Storesund J.E."/>
            <person name="Kallscheuer N."/>
            <person name="Luecker S."/>
            <person name="Lage O.M."/>
            <person name="Pohl T."/>
            <person name="Merkel B.J."/>
            <person name="Hornburger P."/>
            <person name="Mueller R.-W."/>
            <person name="Bruemmer F."/>
            <person name="Labrenz M."/>
            <person name="Spormann A.M."/>
            <person name="Op den Camp H."/>
            <person name="Overmann J."/>
            <person name="Amann R."/>
            <person name="Jetten M.S.M."/>
            <person name="Mascher T."/>
            <person name="Medema M.H."/>
            <person name="Devos D.P."/>
            <person name="Kaster A.-K."/>
            <person name="Ovreas L."/>
            <person name="Rohde M."/>
            <person name="Galperin M.Y."/>
            <person name="Jogler C."/>
        </authorList>
    </citation>
    <scope>NUCLEOTIDE SEQUENCE [LARGE SCALE GENOMIC DNA]</scope>
    <source>
        <strain evidence="6 7">Mal52</strain>
    </source>
</reference>